<comment type="caution">
    <text evidence="2">The sequence shown here is derived from an EMBL/GenBank/DDBJ whole genome shotgun (WGS) entry which is preliminary data.</text>
</comment>
<gene>
    <name evidence="2" type="ORF">HNP49_003473</name>
</gene>
<dbReference type="AlphaFoldDB" id="A0A7X0BWT3"/>
<evidence type="ECO:0000313" key="3">
    <source>
        <dbReference type="Proteomes" id="UP000557193"/>
    </source>
</evidence>
<sequence length="266" mass="30896">MKPARLLLAAAGLIVISNALSLTGVAWNRSGTPDSQLRLSERELPFAWREFGPQENSNLALRLDWQQEQRRANDWRGPDWLQRDALLELGFDELPEDGQEHYARWRLQERNALVVLEFDGPTYQRELARATAELAEARSKQAAAERIKDLEQQLQHAREQDSRLYAVAAGLDRASLRQRYPDRQRYVIVPARISASLNQQDKRWYVRGHISELRVGDLYLPLASRDALRAEYAQPEQQRAHYQVELAFGQRLEPWVQDVQLEPRHD</sequence>
<dbReference type="RefSeq" id="WP_184685377.1">
    <property type="nucleotide sequence ID" value="NZ_JACHLL010000007.1"/>
</dbReference>
<keyword evidence="1" id="KW-0175">Coiled coil</keyword>
<accession>A0A7X0BWT3</accession>
<evidence type="ECO:0008006" key="4">
    <source>
        <dbReference type="Google" id="ProtNLM"/>
    </source>
</evidence>
<dbReference type="Pfam" id="PF16106">
    <property type="entry name" value="DUF4824"/>
    <property type="match status" value="1"/>
</dbReference>
<feature type="coiled-coil region" evidence="1">
    <location>
        <begin position="127"/>
        <end position="167"/>
    </location>
</feature>
<dbReference type="InterPro" id="IPR032249">
    <property type="entry name" value="DUF4824"/>
</dbReference>
<name>A0A7X0BWT3_9PSED</name>
<dbReference type="EMBL" id="JACHLL010000007">
    <property type="protein sequence ID" value="MBB6343275.1"/>
    <property type="molecule type" value="Genomic_DNA"/>
</dbReference>
<reference evidence="2 3" key="1">
    <citation type="submission" date="2020-08" db="EMBL/GenBank/DDBJ databases">
        <title>Functional genomics of gut bacteria from endangered species of beetles.</title>
        <authorList>
            <person name="Carlos-Shanley C."/>
        </authorList>
    </citation>
    <scope>NUCLEOTIDE SEQUENCE [LARGE SCALE GENOMIC DNA]</scope>
    <source>
        <strain evidence="2 3">S00202</strain>
    </source>
</reference>
<protein>
    <recommendedName>
        <fullName evidence="4">DUF4824 family protein</fullName>
    </recommendedName>
</protein>
<organism evidence="2 3">
    <name type="scientific">Pseudomonas fluvialis</name>
    <dbReference type="NCBI Taxonomy" id="1793966"/>
    <lineage>
        <taxon>Bacteria</taxon>
        <taxon>Pseudomonadati</taxon>
        <taxon>Pseudomonadota</taxon>
        <taxon>Gammaproteobacteria</taxon>
        <taxon>Pseudomonadales</taxon>
        <taxon>Pseudomonadaceae</taxon>
        <taxon>Pseudomonas</taxon>
    </lineage>
</organism>
<evidence type="ECO:0000256" key="1">
    <source>
        <dbReference type="SAM" id="Coils"/>
    </source>
</evidence>
<evidence type="ECO:0000313" key="2">
    <source>
        <dbReference type="EMBL" id="MBB6343275.1"/>
    </source>
</evidence>
<dbReference type="Proteomes" id="UP000557193">
    <property type="component" value="Unassembled WGS sequence"/>
</dbReference>
<keyword evidence="3" id="KW-1185">Reference proteome</keyword>
<proteinExistence type="predicted"/>